<feature type="compositionally biased region" description="Basic and acidic residues" evidence="1">
    <location>
        <begin position="252"/>
        <end position="261"/>
    </location>
</feature>
<evidence type="ECO:0000256" key="1">
    <source>
        <dbReference type="SAM" id="MobiDB-lite"/>
    </source>
</evidence>
<dbReference type="KEGG" id="mlr:MELLADRAFT_104672"/>
<feature type="region of interest" description="Disordered" evidence="1">
    <location>
        <begin position="252"/>
        <end position="298"/>
    </location>
</feature>
<evidence type="ECO:0000313" key="2">
    <source>
        <dbReference type="EMBL" id="EGG08815.1"/>
    </source>
</evidence>
<gene>
    <name evidence="2" type="ORF">MELLADRAFT_104672</name>
</gene>
<evidence type="ECO:0000313" key="3">
    <source>
        <dbReference type="Proteomes" id="UP000001072"/>
    </source>
</evidence>
<name>F4RFI7_MELLP</name>
<protein>
    <submittedName>
        <fullName evidence="2">Uncharacterized protein</fullName>
    </submittedName>
</protein>
<dbReference type="AlphaFoldDB" id="F4RFI7"/>
<dbReference type="GeneID" id="18922365"/>
<dbReference type="InParanoid" id="F4RFI7"/>
<sequence length="298" mass="33380">MDSEQFHQQIDDSLRNNTEEGKGKEVESREETTNVGEGVEEGGTGVREDEQPADIQLQGLSGQENAPPEPEDPPVTTRQSKRKKAPPKPFPPPTVSKAKVIGPIRIKRLKQASKDEVEGAPSSQKAKKNSTPQQQQTTDPTIDKPIVRQTRQPAKKIVQEADIIDEAQTEDEETGSEDEARTGRQEGQLWQDTNPDDGRPQMRTVGGIALGDIKDEPVRNAQTEVEHRTTDSVAERLDEEIDRAFMNHDRTAYGRSTEQKRACRGRRNRNGGHWCEKPKNPTASRTRHDQIQRQHVPG</sequence>
<accession>F4RFI7</accession>
<feature type="region of interest" description="Disordered" evidence="1">
    <location>
        <begin position="1"/>
        <end position="233"/>
    </location>
</feature>
<feature type="compositionally biased region" description="Acidic residues" evidence="1">
    <location>
        <begin position="162"/>
        <end position="177"/>
    </location>
</feature>
<dbReference type="HOGENOM" id="CLU_082789_0_0_1"/>
<dbReference type="VEuPathDB" id="FungiDB:MELLADRAFT_104672"/>
<organism evidence="3">
    <name type="scientific">Melampsora larici-populina (strain 98AG31 / pathotype 3-4-7)</name>
    <name type="common">Poplar leaf rust fungus</name>
    <dbReference type="NCBI Taxonomy" id="747676"/>
    <lineage>
        <taxon>Eukaryota</taxon>
        <taxon>Fungi</taxon>
        <taxon>Dikarya</taxon>
        <taxon>Basidiomycota</taxon>
        <taxon>Pucciniomycotina</taxon>
        <taxon>Pucciniomycetes</taxon>
        <taxon>Pucciniales</taxon>
        <taxon>Melampsoraceae</taxon>
        <taxon>Melampsora</taxon>
    </lineage>
</organism>
<dbReference type="RefSeq" id="XP_007407789.1">
    <property type="nucleotide sequence ID" value="XM_007407727.1"/>
</dbReference>
<feature type="compositionally biased region" description="Basic and acidic residues" evidence="1">
    <location>
        <begin position="9"/>
        <end position="32"/>
    </location>
</feature>
<dbReference type="EMBL" id="GL883099">
    <property type="protein sequence ID" value="EGG08815.1"/>
    <property type="molecule type" value="Genomic_DNA"/>
</dbReference>
<proteinExistence type="predicted"/>
<feature type="compositionally biased region" description="Basic and acidic residues" evidence="1">
    <location>
        <begin position="212"/>
        <end position="233"/>
    </location>
</feature>
<reference evidence="3" key="1">
    <citation type="journal article" date="2011" name="Proc. Natl. Acad. Sci. U.S.A.">
        <title>Obligate biotrophy features unraveled by the genomic analysis of rust fungi.</title>
        <authorList>
            <person name="Duplessis S."/>
            <person name="Cuomo C.A."/>
            <person name="Lin Y.-C."/>
            <person name="Aerts A."/>
            <person name="Tisserant E."/>
            <person name="Veneault-Fourrey C."/>
            <person name="Joly D.L."/>
            <person name="Hacquard S."/>
            <person name="Amselem J."/>
            <person name="Cantarel B.L."/>
            <person name="Chiu R."/>
            <person name="Coutinho P.M."/>
            <person name="Feau N."/>
            <person name="Field M."/>
            <person name="Frey P."/>
            <person name="Gelhaye E."/>
            <person name="Goldberg J."/>
            <person name="Grabherr M.G."/>
            <person name="Kodira C.D."/>
            <person name="Kohler A."/>
            <person name="Kuees U."/>
            <person name="Lindquist E.A."/>
            <person name="Lucas S.M."/>
            <person name="Mago R."/>
            <person name="Mauceli E."/>
            <person name="Morin E."/>
            <person name="Murat C."/>
            <person name="Pangilinan J.L."/>
            <person name="Park R."/>
            <person name="Pearson M."/>
            <person name="Quesneville H."/>
            <person name="Rouhier N."/>
            <person name="Sakthikumar S."/>
            <person name="Salamov A.A."/>
            <person name="Schmutz J."/>
            <person name="Selles B."/>
            <person name="Shapiro H."/>
            <person name="Tanguay P."/>
            <person name="Tuskan G.A."/>
            <person name="Henrissat B."/>
            <person name="Van de Peer Y."/>
            <person name="Rouze P."/>
            <person name="Ellis J.G."/>
            <person name="Dodds P.N."/>
            <person name="Schein J.E."/>
            <person name="Zhong S."/>
            <person name="Hamelin R.C."/>
            <person name="Grigoriev I.V."/>
            <person name="Szabo L.J."/>
            <person name="Martin F."/>
        </authorList>
    </citation>
    <scope>NUCLEOTIDE SEQUENCE [LARGE SCALE GENOMIC DNA]</scope>
    <source>
        <strain evidence="3">98AG31 / pathotype 3-4-7</strain>
    </source>
</reference>
<feature type="compositionally biased region" description="Low complexity" evidence="1">
    <location>
        <begin position="131"/>
        <end position="140"/>
    </location>
</feature>
<dbReference type="Proteomes" id="UP000001072">
    <property type="component" value="Unassembled WGS sequence"/>
</dbReference>
<keyword evidence="3" id="KW-1185">Reference proteome</keyword>